<organism evidence="4 5">
    <name type="scientific">Cohnella thailandensis</name>
    <dbReference type="NCBI Taxonomy" id="557557"/>
    <lineage>
        <taxon>Bacteria</taxon>
        <taxon>Bacillati</taxon>
        <taxon>Bacillota</taxon>
        <taxon>Bacilli</taxon>
        <taxon>Bacillales</taxon>
        <taxon>Paenibacillaceae</taxon>
        <taxon>Cohnella</taxon>
    </lineage>
</organism>
<keyword evidence="1" id="KW-0472">Membrane</keyword>
<evidence type="ECO:0000313" key="4">
    <source>
        <dbReference type="EMBL" id="MBB6635488.1"/>
    </source>
</evidence>
<dbReference type="RefSeq" id="WP_185120713.1">
    <property type="nucleotide sequence ID" value="NZ_JACJVQ010000013.1"/>
</dbReference>
<evidence type="ECO:0000259" key="3">
    <source>
        <dbReference type="Pfam" id="PF10633"/>
    </source>
</evidence>
<reference evidence="4 5" key="1">
    <citation type="submission" date="2020-08" db="EMBL/GenBank/DDBJ databases">
        <title>Cohnella phylogeny.</title>
        <authorList>
            <person name="Dunlap C."/>
        </authorList>
    </citation>
    <scope>NUCLEOTIDE SEQUENCE [LARGE SCALE GENOMIC DNA]</scope>
    <source>
        <strain evidence="4 5">DSM 25241</strain>
    </source>
</reference>
<comment type="caution">
    <text evidence="4">The sequence shown here is derived from an EMBL/GenBank/DDBJ whole genome shotgun (WGS) entry which is preliminary data.</text>
</comment>
<dbReference type="PANTHER" id="PTHR39198">
    <property type="entry name" value="HYPOTHETICAL MEMBRANE PROTEIN, CONSERVED"/>
    <property type="match status" value="1"/>
</dbReference>
<evidence type="ECO:0000256" key="1">
    <source>
        <dbReference type="SAM" id="Phobius"/>
    </source>
</evidence>
<keyword evidence="1" id="KW-0812">Transmembrane</keyword>
<proteinExistence type="predicted"/>
<accession>A0A841SZA4</accession>
<keyword evidence="5" id="KW-1185">Reference proteome</keyword>
<evidence type="ECO:0000256" key="2">
    <source>
        <dbReference type="SAM" id="SignalP"/>
    </source>
</evidence>
<dbReference type="PANTHER" id="PTHR39198:SF1">
    <property type="entry name" value="ALPHA-GALACTOSIDASE NEW3 DOMAIN-CONTAINING PROTEIN"/>
    <property type="match status" value="1"/>
</dbReference>
<keyword evidence="2" id="KW-0732">Signal</keyword>
<feature type="chain" id="PRO_5032390390" description="Alpha-galactosidase NEW3 domain-containing protein" evidence="2">
    <location>
        <begin position="30"/>
        <end position="384"/>
    </location>
</feature>
<gene>
    <name evidence="4" type="ORF">H7B67_15320</name>
</gene>
<sequence length="384" mass="40442">MFKTVRNKMAALALALCLGTLAVSASAFAAGGVKLYTPYTSLSAAPGETLSYDVELINDGDSIQTADLSYEPIGTNWTTDLSAGGHPIRQVSVKPGESQNVNLTIQVPYEVNKGDYAFRLNAGTFGALNLKINVTEQGTYKTELTAEQPNMQGNSDSTFTYNLTLSNRTASKQQYALSADAPDGWTAQFAVSGSNVTSVDIDPNGSQAITLTLTPSDKATAQTYDIPIQASNSSTNAKATMQAVITGTYGLNLTTSDQRLSADVTAGGKKNLEMVVQNTGSSELSNVSLTSTAPTDWEVTFEPKTIASIKPGESVPVTATIQSSGKSLSGDYVVGMTAQSSEKSADAAIRVTVKTSVFWGWIGVVIIAAVLAGIYGLFRKYGRR</sequence>
<dbReference type="Pfam" id="PF10633">
    <property type="entry name" value="NPCBM_assoc"/>
    <property type="match status" value="2"/>
</dbReference>
<evidence type="ECO:0000313" key="5">
    <source>
        <dbReference type="Proteomes" id="UP000535838"/>
    </source>
</evidence>
<dbReference type="Gene3D" id="2.60.40.10">
    <property type="entry name" value="Immunoglobulins"/>
    <property type="match status" value="2"/>
</dbReference>
<name>A0A841SZA4_9BACL</name>
<feature type="domain" description="Alpha-galactosidase NEW3" evidence="3">
    <location>
        <begin position="156"/>
        <end position="231"/>
    </location>
</feature>
<feature type="transmembrane region" description="Helical" evidence="1">
    <location>
        <begin position="358"/>
        <end position="378"/>
    </location>
</feature>
<keyword evidence="1" id="KW-1133">Transmembrane helix</keyword>
<feature type="signal peptide" evidence="2">
    <location>
        <begin position="1"/>
        <end position="29"/>
    </location>
</feature>
<protein>
    <recommendedName>
        <fullName evidence="3">Alpha-galactosidase NEW3 domain-containing protein</fullName>
    </recommendedName>
</protein>
<dbReference type="AlphaFoldDB" id="A0A841SZA4"/>
<feature type="domain" description="Alpha-galactosidase NEW3" evidence="3">
    <location>
        <begin position="264"/>
        <end position="339"/>
    </location>
</feature>
<dbReference type="EMBL" id="JACJVQ010000013">
    <property type="protein sequence ID" value="MBB6635488.1"/>
    <property type="molecule type" value="Genomic_DNA"/>
</dbReference>
<dbReference type="InterPro" id="IPR018905">
    <property type="entry name" value="A-galactase_NEW3"/>
</dbReference>
<dbReference type="InterPro" id="IPR013783">
    <property type="entry name" value="Ig-like_fold"/>
</dbReference>
<dbReference type="Proteomes" id="UP000535838">
    <property type="component" value="Unassembled WGS sequence"/>
</dbReference>